<evidence type="ECO:0000256" key="1">
    <source>
        <dbReference type="ARBA" id="ARBA00010617"/>
    </source>
</evidence>
<dbReference type="PROSITE" id="PS00086">
    <property type="entry name" value="CYTOCHROME_P450"/>
    <property type="match status" value="1"/>
</dbReference>
<accession>A0A498I1K2</accession>
<proteinExistence type="inferred from homology"/>
<dbReference type="Pfam" id="PF00067">
    <property type="entry name" value="p450"/>
    <property type="match status" value="3"/>
</dbReference>
<dbReference type="PRINTS" id="PR00463">
    <property type="entry name" value="EP450I"/>
</dbReference>
<sequence>MALLALVFEQLQKNVFLLPLLVLSAFILFSFTRSSSNGDEKRKLKLPPSPPRLPLIGNLHQLGTFPHLSLHALSKKYGNLMLVHFGKVSTLIVSSAEMAKEVMKTQDIAFCSRPKATAPGILFYDAHDVAFAPYGESWRQVRKICVLELLSVTVSIRKALSLNGGGPIVLSDLLVATSNNIICRCILGQKFEGEEDKWFGDVTKDLMCQLISFSFTDYFGPRMSWLDRARGHIKHLTSIWSEFDKFFDKLIAKHKEAEKEGKPRKKDFVDILLQVRKDGNDFELKSDHLKLLLLDMFVGGSDTSWTAMIWLMTELGKNQSVMKKSGQEFELIPFGAGRRVCPGLGFGVASAEHVFSNLLYWFDMKLPSGDKALAKTMDTNEKLNRQHLHLPCSSPVIFLWKTSIATIIPKLPIIGNLHQLGTLPNRSLRAVSEKYSPLLPMHLDHAPTLMVSSAEFSKEIMRTHDIVFSNSPKTTAEDFEEKNCNLGSTENSKGRVMKQLSAFSFGDYFPYLGWIDLLTTLVLGRKATFGAIDSLLNQKCVIEETGRPHPLAPLLIPRQSFVFARLRHCSENKSVCECMGNPQRPQKFGKGQRNTTWPVFVQIINAFLILLQKNLFLLPLLLLSAFILFSFTRSSSNGDEKRKLKLPPSPPRLPLIGNLHQLGTFPHLSLHALSKKYGDLMLVHLGKVPTLIVSSAEMATEVMKTQDIAFCSRPKATAPGILFYDAHDVGFAPYGEYWRQVRKICVLEFLSLKKVSQFQYARVEEVSELVGKIRKVSSLNGGGPIVLSDLLVATSNNIICRCILGQKFEGEENKWFGDLTKDLICQLTSFSFTDYFGPRMSWLDRARGHIKHLTSIWSEFDKFFDKLIAEHKEAEKEGKPRKKDFVDILLQVQKDGNDFELKSDHLKALLLVKLTYFYASKAAAIKDCRADCVVNFMWKTSIATIIPKLPIIRNLHQLGTLPNRCLRAVSGKFSPRLPMHFGHAPTLVVSSAEFSKEIMRTHDIVFSNSPKTTAEDILYYGCTDIGFAPMVITGDKLGKYRVGRALASVILLRHEKLVLFVRLSWLALTSDSTKLFLNPTPR</sequence>
<dbReference type="InterPro" id="IPR002401">
    <property type="entry name" value="Cyt_P450_E_grp-I"/>
</dbReference>
<evidence type="ECO:0008006" key="6">
    <source>
        <dbReference type="Google" id="ProtNLM"/>
    </source>
</evidence>
<dbReference type="GO" id="GO:0016705">
    <property type="term" value="F:oxidoreductase activity, acting on paired donors, with incorporation or reduction of molecular oxygen"/>
    <property type="evidence" value="ECO:0007669"/>
    <property type="project" value="InterPro"/>
</dbReference>
<keyword evidence="3" id="KW-0408">Iron</keyword>
<reference evidence="4 5" key="1">
    <citation type="submission" date="2018-10" db="EMBL/GenBank/DDBJ databases">
        <title>A high-quality apple genome assembly.</title>
        <authorList>
            <person name="Hu J."/>
        </authorList>
    </citation>
    <scope>NUCLEOTIDE SEQUENCE [LARGE SCALE GENOMIC DNA]</scope>
    <source>
        <strain evidence="5">cv. HFTH1</strain>
        <tissue evidence="4">Young leaf</tissue>
    </source>
</reference>
<gene>
    <name evidence="4" type="ORF">DVH24_039689</name>
</gene>
<organism evidence="4 5">
    <name type="scientific">Malus domestica</name>
    <name type="common">Apple</name>
    <name type="synonym">Pyrus malus</name>
    <dbReference type="NCBI Taxonomy" id="3750"/>
    <lineage>
        <taxon>Eukaryota</taxon>
        <taxon>Viridiplantae</taxon>
        <taxon>Streptophyta</taxon>
        <taxon>Embryophyta</taxon>
        <taxon>Tracheophyta</taxon>
        <taxon>Spermatophyta</taxon>
        <taxon>Magnoliopsida</taxon>
        <taxon>eudicotyledons</taxon>
        <taxon>Gunneridae</taxon>
        <taxon>Pentapetalae</taxon>
        <taxon>rosids</taxon>
        <taxon>fabids</taxon>
        <taxon>Rosales</taxon>
        <taxon>Rosaceae</taxon>
        <taxon>Amygdaloideae</taxon>
        <taxon>Maleae</taxon>
        <taxon>Malus</taxon>
    </lineage>
</organism>
<dbReference type="Gene3D" id="1.10.630.10">
    <property type="entry name" value="Cytochrome P450"/>
    <property type="match status" value="5"/>
</dbReference>
<name>A0A498I1K2_MALDO</name>
<dbReference type="PANTHER" id="PTHR47955:SF15">
    <property type="entry name" value="CYTOCHROME P450 71A2-LIKE"/>
    <property type="match status" value="1"/>
</dbReference>
<evidence type="ECO:0000313" key="4">
    <source>
        <dbReference type="EMBL" id="RXH77718.1"/>
    </source>
</evidence>
<dbReference type="SUPFAM" id="SSF48264">
    <property type="entry name" value="Cytochrome P450"/>
    <property type="match status" value="4"/>
</dbReference>
<dbReference type="GO" id="GO:0020037">
    <property type="term" value="F:heme binding"/>
    <property type="evidence" value="ECO:0007669"/>
    <property type="project" value="InterPro"/>
</dbReference>
<evidence type="ECO:0000256" key="3">
    <source>
        <dbReference type="ARBA" id="ARBA00023004"/>
    </source>
</evidence>
<evidence type="ECO:0000256" key="2">
    <source>
        <dbReference type="ARBA" id="ARBA00022723"/>
    </source>
</evidence>
<dbReference type="PANTHER" id="PTHR47955">
    <property type="entry name" value="CYTOCHROME P450 FAMILY 71 PROTEIN"/>
    <property type="match status" value="1"/>
</dbReference>
<dbReference type="InterPro" id="IPR036396">
    <property type="entry name" value="Cyt_P450_sf"/>
</dbReference>
<protein>
    <recommendedName>
        <fullName evidence="6">Cytochrome P450</fullName>
    </recommendedName>
</protein>
<dbReference type="AlphaFoldDB" id="A0A498I1K2"/>
<keyword evidence="5" id="KW-1185">Reference proteome</keyword>
<keyword evidence="2" id="KW-0479">Metal-binding</keyword>
<comment type="caution">
    <text evidence="4">The sequence shown here is derived from an EMBL/GenBank/DDBJ whole genome shotgun (WGS) entry which is preliminary data.</text>
</comment>
<dbReference type="GO" id="GO:0005506">
    <property type="term" value="F:iron ion binding"/>
    <property type="evidence" value="ECO:0007669"/>
    <property type="project" value="InterPro"/>
</dbReference>
<dbReference type="InterPro" id="IPR001128">
    <property type="entry name" value="Cyt_P450"/>
</dbReference>
<evidence type="ECO:0000313" key="5">
    <source>
        <dbReference type="Proteomes" id="UP000290289"/>
    </source>
</evidence>
<comment type="similarity">
    <text evidence="1">Belongs to the cytochrome P450 family.</text>
</comment>
<dbReference type="EMBL" id="RDQH01000340">
    <property type="protein sequence ID" value="RXH77718.1"/>
    <property type="molecule type" value="Genomic_DNA"/>
</dbReference>
<dbReference type="InterPro" id="IPR017972">
    <property type="entry name" value="Cyt_P450_CS"/>
</dbReference>
<dbReference type="GO" id="GO:0004497">
    <property type="term" value="F:monooxygenase activity"/>
    <property type="evidence" value="ECO:0007669"/>
    <property type="project" value="InterPro"/>
</dbReference>
<dbReference type="Proteomes" id="UP000290289">
    <property type="component" value="Chromosome 14"/>
</dbReference>